<feature type="region of interest" description="Disordered" evidence="13">
    <location>
        <begin position="147"/>
        <end position="171"/>
    </location>
</feature>
<evidence type="ECO:0000256" key="14">
    <source>
        <dbReference type="SAM" id="Phobius"/>
    </source>
</evidence>
<feature type="transmembrane region" description="Helical" evidence="14">
    <location>
        <begin position="117"/>
        <end position="140"/>
    </location>
</feature>
<dbReference type="GO" id="GO:0016020">
    <property type="term" value="C:membrane"/>
    <property type="evidence" value="ECO:0007669"/>
    <property type="project" value="UniProtKB-SubCell"/>
</dbReference>
<dbReference type="PROSITE" id="PS50089">
    <property type="entry name" value="ZF_RING_2"/>
    <property type="match status" value="1"/>
</dbReference>
<dbReference type="EMBL" id="BDQV01000155">
    <property type="protein sequence ID" value="GAY57187.1"/>
    <property type="molecule type" value="Genomic_DNA"/>
</dbReference>
<feature type="domain" description="RING-type" evidence="15">
    <location>
        <begin position="196"/>
        <end position="238"/>
    </location>
</feature>
<dbReference type="InterPro" id="IPR044602">
    <property type="entry name" value="ATL10/ATL72-79-like"/>
</dbReference>
<reference evidence="16 17" key="1">
    <citation type="journal article" date="2017" name="Front. Genet.">
        <title>Draft sequencing of the heterozygous diploid genome of Satsuma (Citrus unshiu Marc.) using a hybrid assembly approach.</title>
        <authorList>
            <person name="Shimizu T."/>
            <person name="Tanizawa Y."/>
            <person name="Mochizuki T."/>
            <person name="Nagasaki H."/>
            <person name="Yoshioka T."/>
            <person name="Toyoda A."/>
            <person name="Fujiyama A."/>
            <person name="Kaminuma E."/>
            <person name="Nakamura Y."/>
        </authorList>
    </citation>
    <scope>NUCLEOTIDE SEQUENCE [LARGE SCALE GENOMIC DNA]</scope>
    <source>
        <strain evidence="17">cv. Miyagawa wase</strain>
    </source>
</reference>
<keyword evidence="17" id="KW-1185">Reference proteome</keyword>
<evidence type="ECO:0000259" key="15">
    <source>
        <dbReference type="PROSITE" id="PS50089"/>
    </source>
</evidence>
<proteinExistence type="inferred from homology"/>
<keyword evidence="10 14" id="KW-0472">Membrane</keyword>
<feature type="compositionally biased region" description="Low complexity" evidence="13">
    <location>
        <begin position="158"/>
        <end position="168"/>
    </location>
</feature>
<dbReference type="GO" id="GO:0016567">
    <property type="term" value="P:protein ubiquitination"/>
    <property type="evidence" value="ECO:0007669"/>
    <property type="project" value="UniProtKB-UniPathway"/>
</dbReference>
<dbReference type="GO" id="GO:0061630">
    <property type="term" value="F:ubiquitin protein ligase activity"/>
    <property type="evidence" value="ECO:0007669"/>
    <property type="project" value="UniProtKB-EC"/>
</dbReference>
<accession>A0A2H5PXT3</accession>
<evidence type="ECO:0000313" key="17">
    <source>
        <dbReference type="Proteomes" id="UP000236630"/>
    </source>
</evidence>
<evidence type="ECO:0000256" key="8">
    <source>
        <dbReference type="ARBA" id="ARBA00022833"/>
    </source>
</evidence>
<dbReference type="PANTHER" id="PTHR46905:SF1">
    <property type="entry name" value="RING-TYPE E3 UBIQUITIN TRANSFERASE"/>
    <property type="match status" value="1"/>
</dbReference>
<evidence type="ECO:0000256" key="5">
    <source>
        <dbReference type="ARBA" id="ARBA00022692"/>
    </source>
</evidence>
<evidence type="ECO:0000256" key="11">
    <source>
        <dbReference type="ARBA" id="ARBA00024209"/>
    </source>
</evidence>
<dbReference type="SUPFAM" id="SSF57850">
    <property type="entry name" value="RING/U-box"/>
    <property type="match status" value="1"/>
</dbReference>
<dbReference type="EC" id="2.3.2.27" evidence="3"/>
<evidence type="ECO:0000256" key="6">
    <source>
        <dbReference type="ARBA" id="ARBA00022723"/>
    </source>
</evidence>
<sequence>MCTYAIILVVSINHRISLYSHAIPPFFSGSFSLCCSHPTASSPKPSFIIDNSVVQLKKHKIKMRPLPSPPTALAKNQSLSYPAAAAAATSTCGLDQDTCKWKPYSNSSDAFEANATLILIVLFCALTCALALNTAIRCFLRDNNNYDQQRRTPSPSPQNQHQQQRNNNKPSAEAAAAHTLVVYSAGIKLTGAEAECVICLSEFVEGDVIQVLERCKHGFHSQCIQKWLYSHYSCPICRCNCLFSPTSTPTSPQQPH</sequence>
<evidence type="ECO:0000256" key="4">
    <source>
        <dbReference type="ARBA" id="ARBA00022679"/>
    </source>
</evidence>
<dbReference type="Proteomes" id="UP000236630">
    <property type="component" value="Unassembled WGS sequence"/>
</dbReference>
<evidence type="ECO:0000256" key="1">
    <source>
        <dbReference type="ARBA" id="ARBA00000900"/>
    </source>
</evidence>
<dbReference type="Gene3D" id="3.30.40.10">
    <property type="entry name" value="Zinc/RING finger domain, C3HC4 (zinc finger)"/>
    <property type="match status" value="1"/>
</dbReference>
<keyword evidence="5 14" id="KW-0812">Transmembrane</keyword>
<comment type="similarity">
    <text evidence="11">Belongs to the RING-type zinc finger family. ATL subfamily.</text>
</comment>
<keyword evidence="8" id="KW-0862">Zinc</keyword>
<name>A0A2H5PXT3_CITUN</name>
<keyword evidence="4" id="KW-0808">Transferase</keyword>
<dbReference type="Pfam" id="PF13639">
    <property type="entry name" value="zf-RING_2"/>
    <property type="match status" value="1"/>
</dbReference>
<dbReference type="AlphaFoldDB" id="A0A2H5PXT3"/>
<dbReference type="InterPro" id="IPR001841">
    <property type="entry name" value="Znf_RING"/>
</dbReference>
<evidence type="ECO:0000256" key="13">
    <source>
        <dbReference type="SAM" id="MobiDB-lite"/>
    </source>
</evidence>
<dbReference type="PANTHER" id="PTHR46905">
    <property type="entry name" value="RING-H2 FINGER PROTEIN ATL78"/>
    <property type="match status" value="1"/>
</dbReference>
<comment type="catalytic activity">
    <reaction evidence="1">
        <text>S-ubiquitinyl-[E2 ubiquitin-conjugating enzyme]-L-cysteine + [acceptor protein]-L-lysine = [E2 ubiquitin-conjugating enzyme]-L-cysteine + N(6)-ubiquitinyl-[acceptor protein]-L-lysine.</text>
        <dbReference type="EC" id="2.3.2.27"/>
    </reaction>
</comment>
<dbReference type="UniPathway" id="UPA00143"/>
<keyword evidence="9 14" id="KW-1133">Transmembrane helix</keyword>
<organism evidence="16 17">
    <name type="scientific">Citrus unshiu</name>
    <name type="common">Satsuma mandarin</name>
    <name type="synonym">Citrus nobilis var. unshiu</name>
    <dbReference type="NCBI Taxonomy" id="55188"/>
    <lineage>
        <taxon>Eukaryota</taxon>
        <taxon>Viridiplantae</taxon>
        <taxon>Streptophyta</taxon>
        <taxon>Embryophyta</taxon>
        <taxon>Tracheophyta</taxon>
        <taxon>Spermatophyta</taxon>
        <taxon>Magnoliopsida</taxon>
        <taxon>eudicotyledons</taxon>
        <taxon>Gunneridae</taxon>
        <taxon>Pentapetalae</taxon>
        <taxon>rosids</taxon>
        <taxon>malvids</taxon>
        <taxon>Sapindales</taxon>
        <taxon>Rutaceae</taxon>
        <taxon>Aurantioideae</taxon>
        <taxon>Citrus</taxon>
    </lineage>
</organism>
<gene>
    <name evidence="16" type="ORF">CUMW_177500</name>
</gene>
<keyword evidence="6" id="KW-0479">Metal-binding</keyword>
<comment type="caution">
    <text evidence="16">The sequence shown here is derived from an EMBL/GenBank/DDBJ whole genome shotgun (WGS) entry which is preliminary data.</text>
</comment>
<comment type="subcellular location">
    <subcellularLocation>
        <location evidence="2">Membrane</location>
        <topology evidence="2">Single-pass membrane protein</topology>
    </subcellularLocation>
</comment>
<evidence type="ECO:0000256" key="3">
    <source>
        <dbReference type="ARBA" id="ARBA00012483"/>
    </source>
</evidence>
<evidence type="ECO:0000256" key="9">
    <source>
        <dbReference type="ARBA" id="ARBA00022989"/>
    </source>
</evidence>
<dbReference type="InterPro" id="IPR013083">
    <property type="entry name" value="Znf_RING/FYVE/PHD"/>
</dbReference>
<keyword evidence="7" id="KW-0833">Ubl conjugation pathway</keyword>
<evidence type="ECO:0000256" key="10">
    <source>
        <dbReference type="ARBA" id="ARBA00023136"/>
    </source>
</evidence>
<protein>
    <recommendedName>
        <fullName evidence="3">RING-type E3 ubiquitin transferase</fullName>
        <ecNumber evidence="3">2.3.2.27</ecNumber>
    </recommendedName>
</protein>
<evidence type="ECO:0000256" key="7">
    <source>
        <dbReference type="ARBA" id="ARBA00022786"/>
    </source>
</evidence>
<evidence type="ECO:0000256" key="2">
    <source>
        <dbReference type="ARBA" id="ARBA00004167"/>
    </source>
</evidence>
<keyword evidence="12" id="KW-0863">Zinc-finger</keyword>
<dbReference type="GO" id="GO:0008270">
    <property type="term" value="F:zinc ion binding"/>
    <property type="evidence" value="ECO:0007669"/>
    <property type="project" value="UniProtKB-KW"/>
</dbReference>
<evidence type="ECO:0000256" key="12">
    <source>
        <dbReference type="PROSITE-ProRule" id="PRU00175"/>
    </source>
</evidence>
<dbReference type="SMART" id="SM00184">
    <property type="entry name" value="RING"/>
    <property type="match status" value="1"/>
</dbReference>
<evidence type="ECO:0000313" key="16">
    <source>
        <dbReference type="EMBL" id="GAY57187.1"/>
    </source>
</evidence>